<proteinExistence type="predicted"/>
<keyword evidence="2" id="KW-0472">Membrane</keyword>
<gene>
    <name evidence="4" type="primary">LOC121217131</name>
</gene>
<evidence type="ECO:0000313" key="3">
    <source>
        <dbReference type="Proteomes" id="UP000818029"/>
    </source>
</evidence>
<organism evidence="3 4">
    <name type="scientific">Gossypium hirsutum</name>
    <name type="common">Upland cotton</name>
    <name type="synonym">Gossypium mexicanum</name>
    <dbReference type="NCBI Taxonomy" id="3635"/>
    <lineage>
        <taxon>Eukaryota</taxon>
        <taxon>Viridiplantae</taxon>
        <taxon>Streptophyta</taxon>
        <taxon>Embryophyta</taxon>
        <taxon>Tracheophyta</taxon>
        <taxon>Spermatophyta</taxon>
        <taxon>Magnoliopsida</taxon>
        <taxon>eudicotyledons</taxon>
        <taxon>Gunneridae</taxon>
        <taxon>Pentapetalae</taxon>
        <taxon>rosids</taxon>
        <taxon>malvids</taxon>
        <taxon>Malvales</taxon>
        <taxon>Malvaceae</taxon>
        <taxon>Malvoideae</taxon>
        <taxon>Gossypium</taxon>
    </lineage>
</organism>
<feature type="region of interest" description="Disordered" evidence="1">
    <location>
        <begin position="60"/>
        <end position="100"/>
    </location>
</feature>
<dbReference type="Proteomes" id="UP000818029">
    <property type="component" value="Chromosome D05"/>
</dbReference>
<feature type="compositionally biased region" description="Basic and acidic residues" evidence="1">
    <location>
        <begin position="60"/>
        <end position="96"/>
    </location>
</feature>
<keyword evidence="2" id="KW-1133">Transmembrane helix</keyword>
<name>A0ABM3A259_GOSHI</name>
<feature type="transmembrane region" description="Helical" evidence="2">
    <location>
        <begin position="117"/>
        <end position="146"/>
    </location>
</feature>
<keyword evidence="3" id="KW-1185">Reference proteome</keyword>
<evidence type="ECO:0000256" key="1">
    <source>
        <dbReference type="SAM" id="MobiDB-lite"/>
    </source>
</evidence>
<reference evidence="3" key="1">
    <citation type="journal article" date="2020" name="Nat. Genet.">
        <title>Genomic diversifications of five Gossypium allopolyploid species and their impact on cotton improvement.</title>
        <authorList>
            <person name="Chen Z.J."/>
            <person name="Sreedasyam A."/>
            <person name="Ando A."/>
            <person name="Song Q."/>
            <person name="De Santiago L.M."/>
            <person name="Hulse-Kemp A.M."/>
            <person name="Ding M."/>
            <person name="Ye W."/>
            <person name="Kirkbride R.C."/>
            <person name="Jenkins J."/>
            <person name="Plott C."/>
            <person name="Lovell J."/>
            <person name="Lin Y.M."/>
            <person name="Vaughn R."/>
            <person name="Liu B."/>
            <person name="Simpson S."/>
            <person name="Scheffler B.E."/>
            <person name="Wen L."/>
            <person name="Saski C.A."/>
            <person name="Grover C.E."/>
            <person name="Hu G."/>
            <person name="Conover J.L."/>
            <person name="Carlson J.W."/>
            <person name="Shu S."/>
            <person name="Boston L.B."/>
            <person name="Williams M."/>
            <person name="Peterson D.G."/>
            <person name="McGee K."/>
            <person name="Jones D.C."/>
            <person name="Wendel J.F."/>
            <person name="Stelly D.M."/>
            <person name="Grimwood J."/>
            <person name="Schmutz J."/>
        </authorList>
    </citation>
    <scope>NUCLEOTIDE SEQUENCE [LARGE SCALE GENOMIC DNA]</scope>
    <source>
        <strain evidence="3">cv. TM-1</strain>
    </source>
</reference>
<keyword evidence="2" id="KW-0812">Transmembrane</keyword>
<protein>
    <submittedName>
        <fullName evidence="4">Uncharacterized protein</fullName>
    </submittedName>
</protein>
<evidence type="ECO:0000256" key="2">
    <source>
        <dbReference type="SAM" id="Phobius"/>
    </source>
</evidence>
<reference evidence="4" key="2">
    <citation type="submission" date="2025-08" db="UniProtKB">
        <authorList>
            <consortium name="RefSeq"/>
        </authorList>
    </citation>
    <scope>IDENTIFICATION</scope>
</reference>
<accession>A0ABM3A259</accession>
<dbReference type="RefSeq" id="XP_040948620.1">
    <property type="nucleotide sequence ID" value="XM_041092686.1"/>
</dbReference>
<dbReference type="GeneID" id="121217131"/>
<sequence>MAYFVIGFRASPKEKKLSFSQTSPKSSLGAACAVVTKGRRRKKWAFQPLFHGIFESRASNPRDRRSIRPTLRPDSDDGEKTSVDRATGDPGDRAVSDARGWGADVRRRERHATRPRVVLGVDLGAAHLGFLPLILLKMFLVCRLVIWA</sequence>
<evidence type="ECO:0000313" key="4">
    <source>
        <dbReference type="RefSeq" id="XP_040948620.1"/>
    </source>
</evidence>